<keyword evidence="1" id="KW-1133">Transmembrane helix</keyword>
<dbReference type="AlphaFoldDB" id="A0ABD0LTI7"/>
<gene>
    <name evidence="2" type="ORF">BaRGS_00006126</name>
</gene>
<dbReference type="Proteomes" id="UP001519460">
    <property type="component" value="Unassembled WGS sequence"/>
</dbReference>
<keyword evidence="1" id="KW-0812">Transmembrane</keyword>
<keyword evidence="1" id="KW-0472">Membrane</keyword>
<dbReference type="EMBL" id="JACVVK020000025">
    <property type="protein sequence ID" value="KAK7502551.1"/>
    <property type="molecule type" value="Genomic_DNA"/>
</dbReference>
<reference evidence="2 3" key="1">
    <citation type="journal article" date="2023" name="Sci. Data">
        <title>Genome assembly of the Korean intertidal mud-creeper Batillaria attramentaria.</title>
        <authorList>
            <person name="Patra A.K."/>
            <person name="Ho P.T."/>
            <person name="Jun S."/>
            <person name="Lee S.J."/>
            <person name="Kim Y."/>
            <person name="Won Y.J."/>
        </authorList>
    </citation>
    <scope>NUCLEOTIDE SEQUENCE [LARGE SCALE GENOMIC DNA]</scope>
    <source>
        <strain evidence="2">Wonlab-2016</strain>
    </source>
</reference>
<evidence type="ECO:0000256" key="1">
    <source>
        <dbReference type="SAM" id="Phobius"/>
    </source>
</evidence>
<sequence length="136" mass="15588">MEDASARENAFLRQVVAAQVIAVAVGEAYYRVFRQREKDMPTDQKLQTTLEMQSRVLWVIYNADGNEQYSRRESLRIFGGTRECGYNFEDFENPDDLFDTASDSDDGAEMTDDACEDVEAKVFEKNLSVLRGQYQS</sequence>
<accession>A0ABD0LTI7</accession>
<name>A0ABD0LTI7_9CAEN</name>
<feature type="transmembrane region" description="Helical" evidence="1">
    <location>
        <begin position="12"/>
        <end position="30"/>
    </location>
</feature>
<evidence type="ECO:0000313" key="3">
    <source>
        <dbReference type="Proteomes" id="UP001519460"/>
    </source>
</evidence>
<evidence type="ECO:0000313" key="2">
    <source>
        <dbReference type="EMBL" id="KAK7502551.1"/>
    </source>
</evidence>
<comment type="caution">
    <text evidence="2">The sequence shown here is derived from an EMBL/GenBank/DDBJ whole genome shotgun (WGS) entry which is preliminary data.</text>
</comment>
<protein>
    <submittedName>
        <fullName evidence="2">Uncharacterized protein</fullName>
    </submittedName>
</protein>
<organism evidence="2 3">
    <name type="scientific">Batillaria attramentaria</name>
    <dbReference type="NCBI Taxonomy" id="370345"/>
    <lineage>
        <taxon>Eukaryota</taxon>
        <taxon>Metazoa</taxon>
        <taxon>Spiralia</taxon>
        <taxon>Lophotrochozoa</taxon>
        <taxon>Mollusca</taxon>
        <taxon>Gastropoda</taxon>
        <taxon>Caenogastropoda</taxon>
        <taxon>Sorbeoconcha</taxon>
        <taxon>Cerithioidea</taxon>
        <taxon>Batillariidae</taxon>
        <taxon>Batillaria</taxon>
    </lineage>
</organism>
<keyword evidence="3" id="KW-1185">Reference proteome</keyword>
<proteinExistence type="predicted"/>